<feature type="region of interest" description="Disordered" evidence="1">
    <location>
        <begin position="970"/>
        <end position="989"/>
    </location>
</feature>
<feature type="compositionally biased region" description="Polar residues" evidence="1">
    <location>
        <begin position="1023"/>
        <end position="1032"/>
    </location>
</feature>
<evidence type="ECO:0000256" key="1">
    <source>
        <dbReference type="SAM" id="MobiDB-lite"/>
    </source>
</evidence>
<accession>A0A8T0F8N3</accession>
<evidence type="ECO:0000313" key="3">
    <source>
        <dbReference type="Proteomes" id="UP000807504"/>
    </source>
</evidence>
<reference evidence="2" key="1">
    <citation type="journal article" date="2020" name="bioRxiv">
        <title>Chromosome-level reference genome of the European wasp spider Argiope bruennichi: a resource for studies on range expansion and evolutionary adaptation.</title>
        <authorList>
            <person name="Sheffer M.M."/>
            <person name="Hoppe A."/>
            <person name="Krehenwinkel H."/>
            <person name="Uhl G."/>
            <person name="Kuss A.W."/>
            <person name="Jensen L."/>
            <person name="Jensen C."/>
            <person name="Gillespie R.G."/>
            <person name="Hoff K.J."/>
            <person name="Prost S."/>
        </authorList>
    </citation>
    <scope>NUCLEOTIDE SEQUENCE</scope>
</reference>
<gene>
    <name evidence="2" type="ORF">HNY73_009148</name>
</gene>
<sequence length="1060" mass="121162">MLHSSQLIHLYTRVLEDTSFVNNVNEKDMKQAIEHMHKIYRGSANSLSKNLNYLADFNEVTYRCAYLFKYAPFHTALSYTAMSHALTESSYELRAILDSLSGPLKLCSLGSGPGTDVIGVLAAMHDQFGFFPSSVKLVDIMSEWELTFWSIIDELRFGQQNYGSLSESVSEKWFDWSFVTADLQNQISRELTEVLGTADIVTMIKFVSAAACKETTNMIERIFRLMKPGAFVLFVDNAAGGYEKLISNAANKYELNAISTPLKHQHYINEAFNCSKYGFRSCYESKVAMQLLMKSDLINCSNENHLIVNLSCNENFPLSSVPFKKKIQVPEFQNFRIGPKLFDNPLNDHKAFVPESLSNLQISNFFLSSDFSPKLDRLKKQIENPVNLCKSLDSESSWSSRPHSLASQNWSVRDESQIYDPEYQSESFGHELPLKAHNSNKIDFLDDDNFPSFYWQKMHVPKLQNFRMFSKPIGGPLNEHDTFNHGPLSVFPVRNISPSSKFFSESAMMKMQNDYSISHNKSFESKLTLSLPLDSSPPISSIQNNSIRVIDQIYDSMHENDLFEGKLHCNTSLDRPLITQVSQTVTEPILYVMATDDSGYSEESFERELLRDSPACNNLFNTRFSPKHGKSDDTFHEKESFWNTSTNNLTQHSTLISENENSSLASVYYRPSLHQLNQSPRISFEGLDNSDNNQNSLNFESPYHQTWNNDCHLLGALQYPGKYIRSKGPSSVSVDQSKLYESKVPEKKQSKNVSLSLEQPHQHSKKSKVPKKYCNVSVHRCKPYEIKRSLTKQSKVSLLSSQSPQHSSEKLKALKRNCNVSVHQCEPSGIERSSFKQSKQRPLPLQSLCHCPEKFKSSKKHFTNTSVHQYKPSQGKESMSKQSNNNPLSLEHLHSGKSKALKKHCDVSVHQHKPNDTKRSLTKQSKHKPNDTKRSLTKQSKQNPVPLLRAYHCSEKFKAVKRYCNVPVHQHKSNETDRSPSKQSKQRQFSLRHCPENFKSLKRHCNVSVHQRKPTERKESAKEQSNNGSLSMEQPHHPKELKEPKRHCNVSVHQPKPKDL</sequence>
<feature type="compositionally biased region" description="Basic and acidic residues" evidence="1">
    <location>
        <begin position="1034"/>
        <end position="1043"/>
    </location>
</feature>
<feature type="region of interest" description="Disordered" evidence="1">
    <location>
        <begin position="860"/>
        <end position="947"/>
    </location>
</feature>
<feature type="compositionally biased region" description="Low complexity" evidence="1">
    <location>
        <begin position="792"/>
        <end position="806"/>
    </location>
</feature>
<feature type="compositionally biased region" description="Basic and acidic residues" evidence="1">
    <location>
        <begin position="738"/>
        <end position="749"/>
    </location>
</feature>
<organism evidence="2 3">
    <name type="scientific">Argiope bruennichi</name>
    <name type="common">Wasp spider</name>
    <name type="synonym">Aranea bruennichi</name>
    <dbReference type="NCBI Taxonomy" id="94029"/>
    <lineage>
        <taxon>Eukaryota</taxon>
        <taxon>Metazoa</taxon>
        <taxon>Ecdysozoa</taxon>
        <taxon>Arthropoda</taxon>
        <taxon>Chelicerata</taxon>
        <taxon>Arachnida</taxon>
        <taxon>Araneae</taxon>
        <taxon>Araneomorphae</taxon>
        <taxon>Entelegynae</taxon>
        <taxon>Araneoidea</taxon>
        <taxon>Araneidae</taxon>
        <taxon>Argiope</taxon>
    </lineage>
</organism>
<dbReference type="EMBL" id="JABXBU010000015">
    <property type="protein sequence ID" value="KAF8787566.1"/>
    <property type="molecule type" value="Genomic_DNA"/>
</dbReference>
<feature type="compositionally biased region" description="Basic and acidic residues" evidence="1">
    <location>
        <begin position="903"/>
        <end position="919"/>
    </location>
</feature>
<dbReference type="Proteomes" id="UP000807504">
    <property type="component" value="Unassembled WGS sequence"/>
</dbReference>
<evidence type="ECO:0000313" key="2">
    <source>
        <dbReference type="EMBL" id="KAF8787566.1"/>
    </source>
</evidence>
<feature type="region of interest" description="Disordered" evidence="1">
    <location>
        <begin position="727"/>
        <end position="769"/>
    </location>
</feature>
<feature type="compositionally biased region" description="Basic and acidic residues" evidence="1">
    <location>
        <begin position="1013"/>
        <end position="1022"/>
    </location>
</feature>
<dbReference type="AlphaFoldDB" id="A0A8T0F8N3"/>
<comment type="caution">
    <text evidence="2">The sequence shown here is derived from an EMBL/GenBank/DDBJ whole genome shotgun (WGS) entry which is preliminary data.</text>
</comment>
<protein>
    <submittedName>
        <fullName evidence="2">Uncharacterized protein</fullName>
    </submittedName>
</protein>
<keyword evidence="3" id="KW-1185">Reference proteome</keyword>
<feature type="region of interest" description="Disordered" evidence="1">
    <location>
        <begin position="1002"/>
        <end position="1060"/>
    </location>
</feature>
<feature type="compositionally biased region" description="Polar residues" evidence="1">
    <location>
        <begin position="863"/>
        <end position="888"/>
    </location>
</feature>
<proteinExistence type="predicted"/>
<feature type="region of interest" description="Disordered" evidence="1">
    <location>
        <begin position="792"/>
        <end position="811"/>
    </location>
</feature>
<name>A0A8T0F8N3_ARGBR</name>
<reference evidence="2" key="2">
    <citation type="submission" date="2020-06" db="EMBL/GenBank/DDBJ databases">
        <authorList>
            <person name="Sheffer M."/>
        </authorList>
    </citation>
    <scope>NUCLEOTIDE SEQUENCE</scope>
</reference>